<feature type="domain" description="Dynein heavy chain C-terminal" evidence="22">
    <location>
        <begin position="3217"/>
        <end position="3516"/>
    </location>
</feature>
<feature type="domain" description="Dynein heavy chain AAA lid" evidence="21">
    <location>
        <begin position="3073"/>
        <end position="3211"/>
    </location>
</feature>
<gene>
    <name evidence="24" type="ORF">AURANDRAFT_20855</name>
</gene>
<dbReference type="FunFam" id="3.40.50.300:FF:000044">
    <property type="entry name" value="Dynein heavy chain 5, axonemal"/>
    <property type="match status" value="1"/>
</dbReference>
<dbReference type="FunFam" id="3.40.50.300:FF:000353">
    <property type="entry name" value="Dynein axonemal heavy chain 1"/>
    <property type="match status" value="1"/>
</dbReference>
<dbReference type="InterPro" id="IPR054354">
    <property type="entry name" value="DYNC2H1-like_lid"/>
</dbReference>
<dbReference type="Gene3D" id="1.10.472.130">
    <property type="match status" value="1"/>
</dbReference>
<evidence type="ECO:0000259" key="17">
    <source>
        <dbReference type="Pfam" id="PF12777"/>
    </source>
</evidence>
<dbReference type="GO" id="GO:0003341">
    <property type="term" value="P:cilium movement"/>
    <property type="evidence" value="ECO:0007669"/>
    <property type="project" value="UniProtKB-ARBA"/>
</dbReference>
<feature type="domain" description="Dynein heavy chain region D6 P-loop" evidence="14">
    <location>
        <begin position="2927"/>
        <end position="3037"/>
    </location>
</feature>
<dbReference type="FunFam" id="1.10.8.710:FF:000004">
    <property type="entry name" value="Dynein axonemal heavy chain 6"/>
    <property type="match status" value="1"/>
</dbReference>
<feature type="domain" description="Dynein heavy chain AAA module D4" evidence="18">
    <location>
        <begin position="1814"/>
        <end position="2074"/>
    </location>
</feature>
<dbReference type="PANTHER" id="PTHR22878">
    <property type="entry name" value="DYNEIN HEAVY CHAIN 6, AXONEMAL-LIKE-RELATED"/>
    <property type="match status" value="1"/>
</dbReference>
<keyword evidence="8 13" id="KW-0175">Coiled coil</keyword>
<keyword evidence="4" id="KW-0493">Microtubule</keyword>
<sequence length="3521" mass="393191">MFRVQTAEAKELLAAKADALNLSITESVAADNREHMQDVCRKYQNIADQLVDEPTTSAELRTLKEFSEQAIDMLKGLEHEYKEEILQREKFLLARGYRSSKEDLAAICTTFNWPKSMEAYLNRSDELQENRKKHLKMVVEGQREQLGREVASLEKKVEKLAETGSLAPNEVQMVTRRVQAIREGLDNAQKESEIVVAQEDLLELQPTDHEARLAVVAKELSPLDKLWTIAREWVERSHAWHELPLTEVDAEDAAARAAEYGTTLNRVVKLLEKKGPSRDPARRACKLLIQEAAAFEQDEIPLMRLVCEPGMQQRHWDEIKRTTRLNFDVSPATNVLQLMDVGLNHYVHLIEDTCVAASKEAALDKALVKMEAAWGSAIFATKEWRTGRILAGIDEIQQELDDQIVKTQAMHGSRYVKPFLGRVEAWEHTLTSLQDIIDNWLKVQAAWLYLEPIFSSDDITRQMPTEASLFTTVNQVWIDSMAETAADPAVLSVATRPGLLDALVDANEKLETIQKGLNDYLETKRLAFPRFFFLSNDELLEILAETKDPTRVQPHLKKCFDGVANLEFTKNLDIMACLDAPAPKGERLEFAYDACNHKMINPKDSGGNVEKWLVEVEAIMKKSLANAIDEAVVDFEKNDRKSWLAAWQGQVVLTVNQITWGQLTEAAINRGKHALAELHGKRVDELMDVVEQVRGNIPKALRSTLGALVVMDVHNRDITDELAKSTISSPLDFDWQAQLRYYWEEGGASAQSGTPGTIPCRMINAMILYAYEYIGNCGRLVITPLTDRCYRTLMGAIHLNLGGAPEGPAGTGKTETTKDLGKAIAIQCVVTNCSDGLDYKAMGKFFKGLAASGAWACFDEFNRIQLEVLSVIAQQVLTIQQAKARKAERFMFEGTDLPLKPTCCPFITMNPGYAGRAELPDNLKVLFRTVAMMVPDYGMIGEILLYSMGYTDAKAMAIKIVTTYKLCSEQLSAQSHYDYGMRAVMAVLRAAGNLKRAEGHLPEDVLVLRSIIDVNLPKFLSPDVPLFGGITSDLFPGVELPVPDRDAMELAFKESCASRNLQPTKYFWEKVVQIYDMMVVRHGFMIVGMPFSGKTSAWKVLADTLGSLHDRYPDDARWTQVVPFLMNPKSITMGQLYGQFDDVSHEWTDGVLAINYRNAATSKVGNAEDRKWVLLDGPVDAIWIENMNTVLDDNKKLCLMSGEIIAMSDVMSMIFEPMDLLVASPATVSRCGMVYMEPEQLGLRPLFDSWLDAPAAPFELTDAERELLTGLYLWLVEPAMAFLRRSCKEMSPTVDSALLSSLLNFLECVLTAAIPGKHDVADDASHLEGGSRKKHVECAFLFALIWSSGVTADNAGRAKYSAFVREIMESVDVLDDARYQGVTNALAVRGWKRPKFAEAEEGEFDGKVECGPPADGDLQDWCYDPRGGKWVNWVDTLEKFEIAADQEFSTIMVPTACTAQLSYMVQTLLTHGFRPLVCGPTGTGKSVCVTKTLTAELDQDKFKPLQLGFSAKTTAEMTQGIIDGQLGKRRKGVFGPPMGQTALVFVDDLNMPEVETYGAQPPIELLRQLVDSGGYYDLKEKSWNTIVDTIVTCAMGPPGGGRNGTTPRFLRHFHLLCVDGFDDTTLSLIFNTIVNHAFKQDYASDVAGCADQVVKATMATYRDAMRCLLPTPSKSHYTFNLRDFSRVIQGVLMQKPSDEFQDRAAVMRLWTHEALRVFGDRLTDDPDRTWFVGHAKQVCGDIFREDFEESFGALKPEDAKEVNYATLRRLFFGEFMTPADEDERPYAEISDLKALQEKTDEYLASFNSNSKKPMDLVMFMFAIEHVSRISRILRMPGGNALLVGVGGSGRQSLSILATEMAGYALFRIEITKSYGMVEWREDLKTVLKEAGSGERPVVFLFSDTQINREAFVEDINNMLNSGEVPNIFPNDEKVAICEAVRPYAKEQFGRAAADMTPLQLYAYFIQRVKQYLHIVLAFSPIGSAFRDRLRLFPSLVNCCAIDWFTAWPGDSLLAVAEKFLADVQLDASVRPHIVDMCMYFHQQSNALAAEFLASTGRITYVTPTSYLELIVAFKGALGLQRDKVSGQRDRYKNGLGQLANAEKNVATMQQELTDLQPVLKQSQKDTDALMEEIEEKLPGVREQEEKVGAEAAVAQKEADEVQIQVDSVQADLDEALPALESAIQALNTIKPSDINEVKALAKPPATVKLVCEAVCVMLAEKPQRIPDPDDPSKRIMDYWGPSQKMLADKEFIARLKTYDKDNIAPKIIKSIKDKYMAQANFTPEAAAKASSAAAGLCKWVYAMETYDRVAKVVAPKKESLAKAQASLAVTMGELDEKKASLKIVQDDLQKLQDNLEAAERKKEDLVNQVDLCGKKLVRAKQLIESLGGEKSKWGVFVEELTEAYEKLTGDVLVSAGLMAYLGPFTSTYRMKQMAEWVATCQELNIPCSAKPSLARTLGDPVLIRQWNIEGLPTDDFSIDNAIIVFNARRWPLMIDPQGQANKWVRNMEGPNKLQVLKQTGEYMRSMESAIQFGFPVLLEDVGETLDATLEPLLLKQIFKQGGVDSIRLGDSTIEYSEHFRFYICTKLRNPHYVPEISVKVTLLNFMITPQGLQDQLLGVVVAQERSDLEQKKNELVLEGAENKRKLKEIEDQILEILAGKGNILENESAIATLNQSKVTSDDIKGKQVVAEKTETEIDETRKGYTSVAYSTQVLFFCITDLNNIEPTYSYSLEWFINLFIRSIRNSEPSNDVPTRLDNLSGHFTYSLYTNVCRSLLEKDKLLFSFVLAIRILGGRGDVDSAEWLFLLTGGVSLDNPHANPCGDWLAPKQWNEICLLSDIPAFAGLRDNFEPLKKQWKAVYDGNAPQDAALPGPWEKLEGLKRLCVLRCIRPDKVVLGIQKFVISVMGEKFVRPPPFDLQACYDESVCTSPLVFVLSPGSDPMGAVLQAAETLERAVAPISLGQGQGPVAEKLIEKAKTEGSWVVLQNCHLAQSFMGRFEELCEALSPDNAHENFRLWCTTYPSPIFPTSVLQNGVKMAIEPPKGLRANLVGSYSNAPLSGDGYLESCGKPESFRKLCYALCMFHALLQERRLYGPLGWNIPYGFNESDLLISMQQLFSFLDENDEVPFKALKYCIGECNYGGRVTDGKDRSTLNAILDRFFNNYVLTTGFPLSDSGVYVVPEATTQEEFVALIETLPLVAEPEIFGFHENANITKDTKETQFMFTTVLLTEGGGSGGGGGGNDAMISTTAHDILAKLPAAYDMEGAQVRYPVQWEQSMNTVLCQELRRFNNLTSVMKRSLVDVDKAVKGVVVMSGPLEKLGESLVYGTIPAMWKAKSYPSFKPLAGYVQDLLARLEFLRLWLDDEPPPTYWISAFFFQHAFMTASKQNYSRAETIPIDAISLQFEMLPNTSYARPPKLGVYVYGFFFEGARWDKKAHRIAESEPKVLYTAAPLMHFLPKQTVHIQHPPSYLCPVYKTSDRRGILATTGHSTNFILDILVPSDIPQAHWIQRGVAMLSQLDD</sequence>
<evidence type="ECO:0000256" key="8">
    <source>
        <dbReference type="ARBA" id="ARBA00023054"/>
    </source>
</evidence>
<dbReference type="InterPro" id="IPR041466">
    <property type="entry name" value="Dynein_AAA5_ext"/>
</dbReference>
<feature type="domain" description="Dynein heavy chain hydrolytic ATP-binding dynein motor region" evidence="16">
    <location>
        <begin position="769"/>
        <end position="1095"/>
    </location>
</feature>
<dbReference type="FunFam" id="3.20.180.20:FF:000003">
    <property type="entry name" value="Dynein heavy chain 12, axonemal"/>
    <property type="match status" value="1"/>
</dbReference>
<evidence type="ECO:0000256" key="12">
    <source>
        <dbReference type="ARBA" id="ARBA00023273"/>
    </source>
</evidence>
<dbReference type="GO" id="GO:0005874">
    <property type="term" value="C:microtubule"/>
    <property type="evidence" value="ECO:0007669"/>
    <property type="project" value="UniProtKB-KW"/>
</dbReference>
<dbReference type="Pfam" id="PF12781">
    <property type="entry name" value="AAA_9"/>
    <property type="match status" value="1"/>
</dbReference>
<evidence type="ECO:0000313" key="25">
    <source>
        <dbReference type="Proteomes" id="UP000002729"/>
    </source>
</evidence>
<evidence type="ECO:0000259" key="23">
    <source>
        <dbReference type="Pfam" id="PF22597"/>
    </source>
</evidence>
<dbReference type="FunFam" id="1.20.1270.280:FF:000001">
    <property type="entry name" value="dynein heavy chain 7, axonemal"/>
    <property type="match status" value="1"/>
</dbReference>
<dbReference type="Pfam" id="PF18198">
    <property type="entry name" value="AAA_lid_11"/>
    <property type="match status" value="1"/>
</dbReference>
<dbReference type="Gene3D" id="1.10.8.720">
    <property type="entry name" value="Region D6 of dynein motor"/>
    <property type="match status" value="1"/>
</dbReference>
<dbReference type="FunFam" id="1.20.58.1120:FF:000001">
    <property type="entry name" value="dynein heavy chain 2, axonemal"/>
    <property type="match status" value="1"/>
</dbReference>
<dbReference type="GO" id="GO:0030286">
    <property type="term" value="C:dynein complex"/>
    <property type="evidence" value="ECO:0007669"/>
    <property type="project" value="UniProtKB-KW"/>
</dbReference>
<accession>F0Y0V2</accession>
<dbReference type="InterPro" id="IPR041658">
    <property type="entry name" value="AAA_lid_11"/>
</dbReference>
<feature type="domain" description="Dynein heavy chain ATP-binding dynein motor region" evidence="19">
    <location>
        <begin position="2464"/>
        <end position="2683"/>
    </location>
</feature>
<dbReference type="Pfam" id="PF12775">
    <property type="entry name" value="AAA_7"/>
    <property type="match status" value="1"/>
</dbReference>
<evidence type="ECO:0000256" key="10">
    <source>
        <dbReference type="ARBA" id="ARBA00023175"/>
    </source>
</evidence>
<dbReference type="GeneID" id="20219360"/>
<evidence type="ECO:0000259" key="22">
    <source>
        <dbReference type="Pfam" id="PF18199"/>
    </source>
</evidence>
<dbReference type="FunFam" id="1.10.8.1220:FF:000001">
    <property type="entry name" value="Dynein axonemal heavy chain 5"/>
    <property type="match status" value="1"/>
</dbReference>
<dbReference type="SUPFAM" id="SSF52540">
    <property type="entry name" value="P-loop containing nucleoside triphosphate hydrolases"/>
    <property type="match status" value="4"/>
</dbReference>
<dbReference type="EMBL" id="GL833122">
    <property type="protein sequence ID" value="EGB11675.1"/>
    <property type="molecule type" value="Genomic_DNA"/>
</dbReference>
<protein>
    <submittedName>
        <fullName evidence="24">Uncharacterized protein</fullName>
    </submittedName>
</protein>
<dbReference type="OMA" id="FHDSPYA"/>
<keyword evidence="6" id="KW-0067">ATP-binding</keyword>
<keyword evidence="12" id="KW-0966">Cell projection</keyword>
<dbReference type="Gene3D" id="6.10.140.1060">
    <property type="match status" value="1"/>
</dbReference>
<dbReference type="InterPro" id="IPR043157">
    <property type="entry name" value="Dynein_AAA1S"/>
</dbReference>
<dbReference type="Pfam" id="PF08393">
    <property type="entry name" value="DHC_N2"/>
    <property type="match status" value="1"/>
</dbReference>
<dbReference type="InterPro" id="IPR013602">
    <property type="entry name" value="Dynein_heavy_linker"/>
</dbReference>
<reference evidence="24 25" key="1">
    <citation type="journal article" date="2011" name="Proc. Natl. Acad. Sci. U.S.A.">
        <title>Niche of harmful alga Aureococcus anophagefferens revealed through ecogenomics.</title>
        <authorList>
            <person name="Gobler C.J."/>
            <person name="Berry D.L."/>
            <person name="Dyhrman S.T."/>
            <person name="Wilhelm S.W."/>
            <person name="Salamov A."/>
            <person name="Lobanov A.V."/>
            <person name="Zhang Y."/>
            <person name="Collier J.L."/>
            <person name="Wurch L.L."/>
            <person name="Kustka A.B."/>
            <person name="Dill B.D."/>
            <person name="Shah M."/>
            <person name="VerBerkmoes N.C."/>
            <person name="Kuo A."/>
            <person name="Terry A."/>
            <person name="Pangilinan J."/>
            <person name="Lindquist E.A."/>
            <person name="Lucas S."/>
            <person name="Paulsen I.T."/>
            <person name="Hattenrath-Lehmann T.K."/>
            <person name="Talmage S.C."/>
            <person name="Walker E.A."/>
            <person name="Koch F."/>
            <person name="Burson A.M."/>
            <person name="Marcoval M.A."/>
            <person name="Tang Y.Z."/>
            <person name="Lecleir G.R."/>
            <person name="Coyne K.J."/>
            <person name="Berg G.M."/>
            <person name="Bertrand E.M."/>
            <person name="Saito M.A."/>
            <person name="Gladyshev V.N."/>
            <person name="Grigoriev I.V."/>
        </authorList>
    </citation>
    <scope>NUCLEOTIDE SEQUENCE [LARGE SCALE GENOMIC DNA]</scope>
    <source>
        <strain evidence="25">CCMP 1984</strain>
    </source>
</reference>
<dbReference type="InterPro" id="IPR042228">
    <property type="entry name" value="Dynein_linker_3"/>
</dbReference>
<dbReference type="Pfam" id="PF17852">
    <property type="entry name" value="Dynein_AAA_lid"/>
    <property type="match status" value="1"/>
</dbReference>
<dbReference type="InterPro" id="IPR004273">
    <property type="entry name" value="Dynein_heavy_D6_P-loop"/>
</dbReference>
<dbReference type="Gene3D" id="1.10.287.2620">
    <property type="match status" value="1"/>
</dbReference>
<feature type="domain" description="Dynein heavy chain linker" evidence="15">
    <location>
        <begin position="215"/>
        <end position="631"/>
    </location>
</feature>
<dbReference type="Pfam" id="PF12780">
    <property type="entry name" value="AAA_8"/>
    <property type="match status" value="1"/>
</dbReference>
<comment type="similarity">
    <text evidence="2">Belongs to the dynein heavy chain family.</text>
</comment>
<dbReference type="InterPro" id="IPR027417">
    <property type="entry name" value="P-loop_NTPase"/>
</dbReference>
<evidence type="ECO:0000256" key="11">
    <source>
        <dbReference type="ARBA" id="ARBA00023212"/>
    </source>
</evidence>
<keyword evidence="10" id="KW-0505">Motor protein</keyword>
<evidence type="ECO:0000256" key="4">
    <source>
        <dbReference type="ARBA" id="ARBA00022701"/>
    </source>
</evidence>
<feature type="domain" description="Dynein heavy chain AAA 5 extension" evidence="20">
    <location>
        <begin position="1270"/>
        <end position="1434"/>
    </location>
</feature>
<dbReference type="Pfam" id="PF12777">
    <property type="entry name" value="MT"/>
    <property type="match status" value="1"/>
</dbReference>
<dbReference type="GO" id="GO:0005524">
    <property type="term" value="F:ATP binding"/>
    <property type="evidence" value="ECO:0007669"/>
    <property type="project" value="UniProtKB-KW"/>
</dbReference>
<dbReference type="Gene3D" id="3.20.180.20">
    <property type="entry name" value="Dynein heavy chain, N-terminal domain 2"/>
    <property type="match status" value="1"/>
</dbReference>
<dbReference type="FunFam" id="1.10.8.720:FF:000001">
    <property type="entry name" value="dynein heavy chain 7, axonemal"/>
    <property type="match status" value="1"/>
</dbReference>
<evidence type="ECO:0000256" key="3">
    <source>
        <dbReference type="ARBA" id="ARBA00022490"/>
    </source>
</evidence>
<dbReference type="InterPro" id="IPR041228">
    <property type="entry name" value="Dynein_C"/>
</dbReference>
<name>F0Y0V2_AURAN</name>
<dbReference type="Gene3D" id="1.20.920.30">
    <property type="match status" value="1"/>
</dbReference>
<evidence type="ECO:0000259" key="20">
    <source>
        <dbReference type="Pfam" id="PF17852"/>
    </source>
</evidence>
<dbReference type="FunFam" id="1.20.140.100:FF:000004">
    <property type="entry name" value="Dynein axonemal heavy chain 6"/>
    <property type="match status" value="1"/>
</dbReference>
<keyword evidence="9" id="KW-0969">Cilium</keyword>
<feature type="coiled-coil region" evidence="13">
    <location>
        <begin position="2334"/>
        <end position="2375"/>
    </location>
</feature>
<dbReference type="KEGG" id="aaf:AURANDRAFT_20855"/>
<evidence type="ECO:0000259" key="21">
    <source>
        <dbReference type="Pfam" id="PF18198"/>
    </source>
</evidence>
<dbReference type="Gene3D" id="1.20.58.1120">
    <property type="match status" value="1"/>
</dbReference>
<dbReference type="InterPro" id="IPR035706">
    <property type="entry name" value="AAA_9"/>
</dbReference>
<dbReference type="Gene3D" id="1.20.920.20">
    <property type="match status" value="1"/>
</dbReference>
<dbReference type="InterPro" id="IPR042222">
    <property type="entry name" value="Dynein_2_N"/>
</dbReference>
<dbReference type="eggNOG" id="KOG3595">
    <property type="taxonomic scope" value="Eukaryota"/>
</dbReference>
<feature type="coiled-coil region" evidence="13">
    <location>
        <begin position="117"/>
        <end position="191"/>
    </location>
</feature>
<keyword evidence="25" id="KW-1185">Reference proteome</keyword>
<dbReference type="Gene3D" id="3.40.50.300">
    <property type="entry name" value="P-loop containing nucleotide triphosphate hydrolases"/>
    <property type="match status" value="5"/>
</dbReference>
<dbReference type="GO" id="GO:0005930">
    <property type="term" value="C:axoneme"/>
    <property type="evidence" value="ECO:0007669"/>
    <property type="project" value="UniProtKB-SubCell"/>
</dbReference>
<evidence type="ECO:0000259" key="16">
    <source>
        <dbReference type="Pfam" id="PF12774"/>
    </source>
</evidence>
<dbReference type="OrthoDB" id="5593012at2759"/>
<keyword evidence="5" id="KW-0547">Nucleotide-binding</keyword>
<dbReference type="FunFam" id="1.20.920.30:FF:000002">
    <property type="entry name" value="Dynein axonemal heavy chain 3"/>
    <property type="match status" value="1"/>
</dbReference>
<dbReference type="FunFam" id="3.40.50.300:FF:002141">
    <property type="entry name" value="Dynein heavy chain"/>
    <property type="match status" value="1"/>
</dbReference>
<dbReference type="InterPro" id="IPR043160">
    <property type="entry name" value="Dynein_C_barrel"/>
</dbReference>
<dbReference type="GO" id="GO:0045505">
    <property type="term" value="F:dynein intermediate chain binding"/>
    <property type="evidence" value="ECO:0007669"/>
    <property type="project" value="InterPro"/>
</dbReference>
<evidence type="ECO:0000259" key="15">
    <source>
        <dbReference type="Pfam" id="PF08393"/>
    </source>
</evidence>
<dbReference type="FunFam" id="3.40.50.300:FF:000362">
    <property type="entry name" value="Dynein, axonemal, heavy chain 6"/>
    <property type="match status" value="1"/>
</dbReference>
<evidence type="ECO:0000256" key="7">
    <source>
        <dbReference type="ARBA" id="ARBA00023017"/>
    </source>
</evidence>
<organism evidence="25">
    <name type="scientific">Aureococcus anophagefferens</name>
    <name type="common">Harmful bloom alga</name>
    <dbReference type="NCBI Taxonomy" id="44056"/>
    <lineage>
        <taxon>Eukaryota</taxon>
        <taxon>Sar</taxon>
        <taxon>Stramenopiles</taxon>
        <taxon>Ochrophyta</taxon>
        <taxon>Pelagophyceae</taxon>
        <taxon>Pelagomonadales</taxon>
        <taxon>Pelagomonadaceae</taxon>
        <taxon>Aureococcus</taxon>
    </lineage>
</organism>
<dbReference type="GO" id="GO:0008569">
    <property type="term" value="F:minus-end-directed microtubule motor activity"/>
    <property type="evidence" value="ECO:0007669"/>
    <property type="project" value="InterPro"/>
</dbReference>
<keyword evidence="11" id="KW-0206">Cytoskeleton</keyword>
<keyword evidence="3" id="KW-0963">Cytoplasm</keyword>
<proteinExistence type="inferred from homology"/>
<dbReference type="Gene3D" id="1.10.8.710">
    <property type="match status" value="1"/>
</dbReference>
<dbReference type="RefSeq" id="XP_009034018.1">
    <property type="nucleotide sequence ID" value="XM_009035770.1"/>
</dbReference>
<dbReference type="Pfam" id="PF18199">
    <property type="entry name" value="Dynein_C"/>
    <property type="match status" value="1"/>
</dbReference>
<evidence type="ECO:0000313" key="24">
    <source>
        <dbReference type="EMBL" id="EGB11675.1"/>
    </source>
</evidence>
<evidence type="ECO:0000259" key="19">
    <source>
        <dbReference type="Pfam" id="PF12781"/>
    </source>
</evidence>
<dbReference type="InterPro" id="IPR042219">
    <property type="entry name" value="AAA_lid_11_sf"/>
</dbReference>
<feature type="domain" description="Dynein 2 heavy chain 1 cytoplasmic ATPase lid" evidence="23">
    <location>
        <begin position="1645"/>
        <end position="1727"/>
    </location>
</feature>
<dbReference type="InParanoid" id="F0Y0V2"/>
<dbReference type="InterPro" id="IPR024317">
    <property type="entry name" value="Dynein_heavy_chain_D4_dom"/>
</dbReference>
<evidence type="ECO:0000256" key="6">
    <source>
        <dbReference type="ARBA" id="ARBA00022840"/>
    </source>
</evidence>
<dbReference type="InterPro" id="IPR024743">
    <property type="entry name" value="Dynein_HC_stalk"/>
</dbReference>
<evidence type="ECO:0000256" key="1">
    <source>
        <dbReference type="ARBA" id="ARBA00004430"/>
    </source>
</evidence>
<evidence type="ECO:0000256" key="13">
    <source>
        <dbReference type="SAM" id="Coils"/>
    </source>
</evidence>
<feature type="domain" description="Dynein heavy chain coiled coil stalk" evidence="17">
    <location>
        <begin position="2090"/>
        <end position="2434"/>
    </location>
</feature>
<dbReference type="Gene3D" id="1.20.140.100">
    <property type="entry name" value="Dynein heavy chain, N-terminal domain 2"/>
    <property type="match status" value="1"/>
</dbReference>
<evidence type="ECO:0000256" key="2">
    <source>
        <dbReference type="ARBA" id="ARBA00008887"/>
    </source>
</evidence>
<dbReference type="GO" id="GO:0051959">
    <property type="term" value="F:dynein light intermediate chain binding"/>
    <property type="evidence" value="ECO:0007669"/>
    <property type="project" value="InterPro"/>
</dbReference>
<dbReference type="FunFam" id="3.10.490.20:FF:000001">
    <property type="entry name" value="dynein heavy chain 7, axonemal"/>
    <property type="match status" value="1"/>
</dbReference>
<dbReference type="InterPro" id="IPR026983">
    <property type="entry name" value="DHC"/>
</dbReference>
<dbReference type="Proteomes" id="UP000002729">
    <property type="component" value="Unassembled WGS sequence"/>
</dbReference>
<dbReference type="Pfam" id="PF12774">
    <property type="entry name" value="AAA_6"/>
    <property type="match status" value="1"/>
</dbReference>
<evidence type="ECO:0000256" key="9">
    <source>
        <dbReference type="ARBA" id="ARBA00023069"/>
    </source>
</evidence>
<evidence type="ECO:0000259" key="14">
    <source>
        <dbReference type="Pfam" id="PF03028"/>
    </source>
</evidence>
<evidence type="ECO:0000259" key="18">
    <source>
        <dbReference type="Pfam" id="PF12780"/>
    </source>
</evidence>
<evidence type="ECO:0000256" key="5">
    <source>
        <dbReference type="ARBA" id="ARBA00022741"/>
    </source>
</evidence>
<dbReference type="Gene3D" id="3.10.490.20">
    <property type="match status" value="1"/>
</dbReference>
<dbReference type="FunFam" id="3.40.50.300:FF:000223">
    <property type="entry name" value="Dynein heavy chain 3, axonemal"/>
    <property type="match status" value="1"/>
</dbReference>
<dbReference type="PANTHER" id="PTHR22878:SF70">
    <property type="entry name" value="DYNEIN HEAVY CHAIN 2, AXONEMAL"/>
    <property type="match status" value="1"/>
</dbReference>
<dbReference type="InterPro" id="IPR035699">
    <property type="entry name" value="AAA_6"/>
</dbReference>
<keyword evidence="7" id="KW-0243">Dynein</keyword>
<dbReference type="FunFam" id="1.20.920.20:FF:000006">
    <property type="entry name" value="Dynein, axonemal, heavy chain 6"/>
    <property type="match status" value="1"/>
</dbReference>
<dbReference type="Gene3D" id="1.10.8.1220">
    <property type="match status" value="1"/>
</dbReference>
<dbReference type="Pfam" id="PF22597">
    <property type="entry name" value="DYN_lid"/>
    <property type="match status" value="1"/>
</dbReference>
<dbReference type="Gene3D" id="1.20.1270.280">
    <property type="match status" value="1"/>
</dbReference>
<comment type="subcellular location">
    <subcellularLocation>
        <location evidence="1">Cytoplasm</location>
        <location evidence="1">Cytoskeleton</location>
        <location evidence="1">Cilium axoneme</location>
    </subcellularLocation>
</comment>
<dbReference type="Pfam" id="PF03028">
    <property type="entry name" value="Dynein_heavy"/>
    <property type="match status" value="1"/>
</dbReference>